<feature type="transmembrane region" description="Helical" evidence="5">
    <location>
        <begin position="14"/>
        <end position="38"/>
    </location>
</feature>
<dbReference type="InterPro" id="IPR013525">
    <property type="entry name" value="ABC2_TM"/>
</dbReference>
<evidence type="ECO:0000256" key="2">
    <source>
        <dbReference type="ARBA" id="ARBA00022692"/>
    </source>
</evidence>
<dbReference type="NCBIfam" id="TIGR03057">
    <property type="entry name" value="xxxLxxG_by_4"/>
    <property type="match status" value="2"/>
</dbReference>
<feature type="domain" description="ABC-2 type transporter transmembrane" evidence="6">
    <location>
        <begin position="608"/>
        <end position="745"/>
    </location>
</feature>
<reference evidence="7" key="1">
    <citation type="journal article" date="2021" name="PeerJ">
        <title>Extensive microbial diversity within the chicken gut microbiome revealed by metagenomics and culture.</title>
        <authorList>
            <person name="Gilroy R."/>
            <person name="Ravi A."/>
            <person name="Getino M."/>
            <person name="Pursley I."/>
            <person name="Horton D.L."/>
            <person name="Alikhan N.F."/>
            <person name="Baker D."/>
            <person name="Gharbi K."/>
            <person name="Hall N."/>
            <person name="Watson M."/>
            <person name="Adriaenssens E.M."/>
            <person name="Foster-Nyarko E."/>
            <person name="Jarju S."/>
            <person name="Secka A."/>
            <person name="Antonio M."/>
            <person name="Oren A."/>
            <person name="Chaudhuri R.R."/>
            <person name="La Ragione R."/>
            <person name="Hildebrand F."/>
            <person name="Pallen M.J."/>
        </authorList>
    </citation>
    <scope>NUCLEOTIDE SEQUENCE</scope>
    <source>
        <strain evidence="7">USAMLcec4-12693</strain>
    </source>
</reference>
<feature type="transmembrane region" description="Helical" evidence="5">
    <location>
        <begin position="574"/>
        <end position="594"/>
    </location>
</feature>
<evidence type="ECO:0000313" key="7">
    <source>
        <dbReference type="EMBL" id="HJH50431.1"/>
    </source>
</evidence>
<organism evidence="7 8">
    <name type="scientific">Merdimonas faecis</name>
    <dbReference type="NCBI Taxonomy" id="1653435"/>
    <lineage>
        <taxon>Bacteria</taxon>
        <taxon>Bacillati</taxon>
        <taxon>Bacillota</taxon>
        <taxon>Clostridia</taxon>
        <taxon>Lachnospirales</taxon>
        <taxon>Lachnospiraceae</taxon>
        <taxon>Merdimonas</taxon>
    </lineage>
</organism>
<dbReference type="PANTHER" id="PTHR43077">
    <property type="entry name" value="TRANSPORT PERMEASE YVFS-RELATED"/>
    <property type="match status" value="1"/>
</dbReference>
<evidence type="ECO:0000256" key="1">
    <source>
        <dbReference type="ARBA" id="ARBA00004141"/>
    </source>
</evidence>
<keyword evidence="4 5" id="KW-0472">Membrane</keyword>
<dbReference type="InterPro" id="IPR017501">
    <property type="entry name" value="Phage_infect_YhgE_C"/>
</dbReference>
<dbReference type="PANTHER" id="PTHR43077:SF5">
    <property type="entry name" value="PHAGE INFECTION PROTEIN"/>
    <property type="match status" value="1"/>
</dbReference>
<feature type="transmembrane region" description="Helical" evidence="5">
    <location>
        <begin position="647"/>
        <end position="664"/>
    </location>
</feature>
<dbReference type="NCBIfam" id="TIGR03062">
    <property type="entry name" value="pip_yhgE_Cterm"/>
    <property type="match status" value="1"/>
</dbReference>
<gene>
    <name evidence="7" type="ORF">K8V39_09225</name>
</gene>
<dbReference type="RefSeq" id="WP_277238252.1">
    <property type="nucleotide sequence ID" value="NZ_CALWFG010000037.1"/>
</dbReference>
<evidence type="ECO:0000256" key="3">
    <source>
        <dbReference type="ARBA" id="ARBA00022989"/>
    </source>
</evidence>
<dbReference type="InterPro" id="IPR011049">
    <property type="entry name" value="Serralysin-like_metalloprot_C"/>
</dbReference>
<sequence>MVRQEWKKLFHNRILLLVVIAVIAIPSIYTTLFLGSMWDPYGKADQLPVAVVNKDQAVFYEGKELKIGEELTEKLKEDDSLDFCFTDEKTANRWLADGKCYMVLTIPEDFSANAATVTSENPKKMELSYETNPGTNYIASKMSETAMKSMENSVREKVTSVYTKVMFASIREAGDGMAAAADGSGQLADGTKEAVSGSDQLTENLGTLAKSTLTFQNGEETLTEGLKAYTQAAEAAGDGARKIDAGAGKLADAAGQLADGTGSLKNGIDTLNGGLQAIVGENHRQSQTLAEGSRSLSEGMSAFSGALSQMPASSDLSVYAQQMKEASAALGNVPSVTDPSYLTGQIEAAAESGDMVQLANLSREAVQVAQANYQSAQAMGGQVSQTQAVLSQAGDMLSAAADSSGGLQTLASQAKVLEEKSAALADGVQAYTEGVDQAADGSAALASGMETYAVSIRQAEDGIRSLKQGTSSLADGADRLNEASPELVNGAGELSKGAESIYMGAEQLRDGSRQLGEGLSQAQTGADTLASGLKEGADKIRKIHTGDQAAEMFAAPVYTKESQMTDMPNNGHAMAPYMMSVGLWVGCIAFSLMYPLNSYSGKLRSGKAWWRSKATVLYTVAILQALTMLGALYIFDGFVPARWGETILTACVASIAFMSIMYFFTDLFGKAGSFLMLIFMVVQLAGSAGTYPLEVSGSFVPALHGWVPFTYTVQAFRSTISGGESIRGCLAYLLILAAVFTLLTVVAFQIRVHRIREEKPLLMDWLECHGLG</sequence>
<feature type="transmembrane region" description="Helical" evidence="5">
    <location>
        <begin position="615"/>
        <end position="635"/>
    </location>
</feature>
<evidence type="ECO:0000259" key="6">
    <source>
        <dbReference type="Pfam" id="PF12698"/>
    </source>
</evidence>
<feature type="transmembrane region" description="Helical" evidence="5">
    <location>
        <begin position="730"/>
        <end position="750"/>
    </location>
</feature>
<name>A0A9D3AK27_9FIRM</name>
<accession>A0A9D3AK27</accession>
<protein>
    <submittedName>
        <fullName evidence="7">YhgE/Pip domain-containing protein</fullName>
    </submittedName>
</protein>
<keyword evidence="3 5" id="KW-1133">Transmembrane helix</keyword>
<dbReference type="Gene3D" id="1.10.287.950">
    <property type="entry name" value="Methyl-accepting chemotaxis protein"/>
    <property type="match status" value="2"/>
</dbReference>
<dbReference type="GO" id="GO:0140359">
    <property type="term" value="F:ABC-type transporter activity"/>
    <property type="evidence" value="ECO:0007669"/>
    <property type="project" value="InterPro"/>
</dbReference>
<reference evidence="7" key="2">
    <citation type="submission" date="2021-09" db="EMBL/GenBank/DDBJ databases">
        <authorList>
            <person name="Gilroy R."/>
        </authorList>
    </citation>
    <scope>NUCLEOTIDE SEQUENCE</scope>
    <source>
        <strain evidence="7">USAMLcec4-12693</strain>
    </source>
</reference>
<evidence type="ECO:0000313" key="8">
    <source>
        <dbReference type="Proteomes" id="UP000813420"/>
    </source>
</evidence>
<dbReference type="Gene3D" id="3.40.1710.10">
    <property type="entry name" value="abc type-2 transporter like domain"/>
    <property type="match status" value="1"/>
</dbReference>
<feature type="transmembrane region" description="Helical" evidence="5">
    <location>
        <begin position="671"/>
        <end position="691"/>
    </location>
</feature>
<dbReference type="GO" id="GO:0016020">
    <property type="term" value="C:membrane"/>
    <property type="evidence" value="ECO:0007669"/>
    <property type="project" value="UniProtKB-SubCell"/>
</dbReference>
<dbReference type="EMBL" id="DYXE01000079">
    <property type="protein sequence ID" value="HJH50431.1"/>
    <property type="molecule type" value="Genomic_DNA"/>
</dbReference>
<dbReference type="InterPro" id="IPR051328">
    <property type="entry name" value="T7SS_ABC-Transporter"/>
</dbReference>
<dbReference type="Proteomes" id="UP000813420">
    <property type="component" value="Unassembled WGS sequence"/>
</dbReference>
<keyword evidence="2 5" id="KW-0812">Transmembrane</keyword>
<proteinExistence type="predicted"/>
<evidence type="ECO:0000256" key="5">
    <source>
        <dbReference type="SAM" id="Phobius"/>
    </source>
</evidence>
<comment type="subcellular location">
    <subcellularLocation>
        <location evidence="1">Membrane</location>
        <topology evidence="1">Multi-pass membrane protein</topology>
    </subcellularLocation>
</comment>
<dbReference type="InterPro" id="IPR017500">
    <property type="entry name" value="Phage_infect_YhgE_N"/>
</dbReference>
<evidence type="ECO:0000256" key="4">
    <source>
        <dbReference type="ARBA" id="ARBA00023136"/>
    </source>
</evidence>
<comment type="caution">
    <text evidence="7">The sequence shown here is derived from an EMBL/GenBank/DDBJ whole genome shotgun (WGS) entry which is preliminary data.</text>
</comment>
<feature type="domain" description="ABC-2 type transporter transmembrane" evidence="6">
    <location>
        <begin position="19"/>
        <end position="161"/>
    </location>
</feature>
<dbReference type="Pfam" id="PF12698">
    <property type="entry name" value="ABC2_membrane_3"/>
    <property type="match status" value="2"/>
</dbReference>
<dbReference type="SUPFAM" id="SSF101967">
    <property type="entry name" value="Adhesin YadA, collagen-binding domain"/>
    <property type="match status" value="1"/>
</dbReference>
<dbReference type="NCBIfam" id="TIGR03061">
    <property type="entry name" value="pip_yhgE_Nterm"/>
    <property type="match status" value="1"/>
</dbReference>
<dbReference type="AlphaFoldDB" id="A0A9D3AK27"/>
<dbReference type="InterPro" id="IPR023908">
    <property type="entry name" value="xxxLxxG_rpt"/>
</dbReference>